<sequence length="295" mass="33612">MAMENSSKALVYQNTKSKRSKKRRPIINKILFYLLLIGGASIMLIPFLWMVSTSLKPDGATMVLPPEFVPNEPTSQNYEKVTQQFPMMRFLWNSIVVAVLTTIGQMIFSSMAAYAFARMQFRGRDKLFLLYLATMMVPTQVTMIPQFILIKQFGWLDSYPGLIIPTMFAVFGTFLMRQAMLGIPRELEEAAFMDGANHFQVFYRVCLPLIKPMLAALGIFTFMQSWNNFLWPLIVISNQELATLPLGLSLLQGRWATDWGLMMAGVVISVLPILIVYLFAQKYFIQGMTMSGMKE</sequence>
<dbReference type="Pfam" id="PF00528">
    <property type="entry name" value="BPD_transp_1"/>
    <property type="match status" value="1"/>
</dbReference>
<evidence type="ECO:0000259" key="8">
    <source>
        <dbReference type="PROSITE" id="PS50928"/>
    </source>
</evidence>
<dbReference type="SUPFAM" id="SSF161098">
    <property type="entry name" value="MetI-like"/>
    <property type="match status" value="1"/>
</dbReference>
<evidence type="ECO:0000313" key="9">
    <source>
        <dbReference type="EMBL" id="SDJ35793.1"/>
    </source>
</evidence>
<protein>
    <submittedName>
        <fullName evidence="9">Carbohydrate ABC transporter membrane protein 2, CUT1 family</fullName>
    </submittedName>
</protein>
<name>A0A1G8T2T3_9BACI</name>
<feature type="transmembrane region" description="Helical" evidence="7">
    <location>
        <begin position="128"/>
        <end position="150"/>
    </location>
</feature>
<keyword evidence="6 7" id="KW-0472">Membrane</keyword>
<dbReference type="GO" id="GO:0055085">
    <property type="term" value="P:transmembrane transport"/>
    <property type="evidence" value="ECO:0007669"/>
    <property type="project" value="InterPro"/>
</dbReference>
<evidence type="ECO:0000256" key="1">
    <source>
        <dbReference type="ARBA" id="ARBA00004651"/>
    </source>
</evidence>
<feature type="transmembrane region" description="Helical" evidence="7">
    <location>
        <begin position="259"/>
        <end position="280"/>
    </location>
</feature>
<accession>A0A1G8T2T3</accession>
<dbReference type="InterPro" id="IPR000515">
    <property type="entry name" value="MetI-like"/>
</dbReference>
<feature type="transmembrane region" description="Helical" evidence="7">
    <location>
        <begin position="201"/>
        <end position="223"/>
    </location>
</feature>
<keyword evidence="3" id="KW-1003">Cell membrane</keyword>
<keyword evidence="10" id="KW-1185">Reference proteome</keyword>
<dbReference type="STRING" id="86666.SAMN04490247_1671"/>
<organism evidence="9 10">
    <name type="scientific">Salimicrobium halophilum</name>
    <dbReference type="NCBI Taxonomy" id="86666"/>
    <lineage>
        <taxon>Bacteria</taxon>
        <taxon>Bacillati</taxon>
        <taxon>Bacillota</taxon>
        <taxon>Bacilli</taxon>
        <taxon>Bacillales</taxon>
        <taxon>Bacillaceae</taxon>
        <taxon>Salimicrobium</taxon>
    </lineage>
</organism>
<dbReference type="GO" id="GO:0005886">
    <property type="term" value="C:plasma membrane"/>
    <property type="evidence" value="ECO:0007669"/>
    <property type="project" value="UniProtKB-SubCell"/>
</dbReference>
<comment type="similarity">
    <text evidence="7">Belongs to the binding-protein-dependent transport system permease family.</text>
</comment>
<dbReference type="PROSITE" id="PS50928">
    <property type="entry name" value="ABC_TM1"/>
    <property type="match status" value="1"/>
</dbReference>
<evidence type="ECO:0000256" key="5">
    <source>
        <dbReference type="ARBA" id="ARBA00022989"/>
    </source>
</evidence>
<keyword evidence="4 7" id="KW-0812">Transmembrane</keyword>
<dbReference type="PANTHER" id="PTHR43744">
    <property type="entry name" value="ABC TRANSPORTER PERMEASE PROTEIN MG189-RELATED-RELATED"/>
    <property type="match status" value="1"/>
</dbReference>
<dbReference type="InterPro" id="IPR035906">
    <property type="entry name" value="MetI-like_sf"/>
</dbReference>
<proteinExistence type="inferred from homology"/>
<reference evidence="10" key="1">
    <citation type="submission" date="2016-10" db="EMBL/GenBank/DDBJ databases">
        <authorList>
            <person name="Varghese N."/>
            <person name="Submissions S."/>
        </authorList>
    </citation>
    <scope>NUCLEOTIDE SEQUENCE [LARGE SCALE GENOMIC DNA]</scope>
    <source>
        <strain evidence="10">DSM 4771</strain>
    </source>
</reference>
<evidence type="ECO:0000313" key="10">
    <source>
        <dbReference type="Proteomes" id="UP000199225"/>
    </source>
</evidence>
<dbReference type="Gene3D" id="1.10.3720.10">
    <property type="entry name" value="MetI-like"/>
    <property type="match status" value="1"/>
</dbReference>
<feature type="transmembrane region" description="Helical" evidence="7">
    <location>
        <begin position="162"/>
        <end position="180"/>
    </location>
</feature>
<keyword evidence="2 7" id="KW-0813">Transport</keyword>
<dbReference type="EMBL" id="FNEV01000004">
    <property type="protein sequence ID" value="SDJ35793.1"/>
    <property type="molecule type" value="Genomic_DNA"/>
</dbReference>
<comment type="subcellular location">
    <subcellularLocation>
        <location evidence="1 7">Cell membrane</location>
        <topology evidence="1 7">Multi-pass membrane protein</topology>
    </subcellularLocation>
</comment>
<gene>
    <name evidence="9" type="ORF">SAMN04490247_1671</name>
</gene>
<keyword evidence="5 7" id="KW-1133">Transmembrane helix</keyword>
<dbReference type="PANTHER" id="PTHR43744:SF12">
    <property type="entry name" value="ABC TRANSPORTER PERMEASE PROTEIN MG189-RELATED"/>
    <property type="match status" value="1"/>
</dbReference>
<dbReference type="CDD" id="cd06261">
    <property type="entry name" value="TM_PBP2"/>
    <property type="match status" value="1"/>
</dbReference>
<evidence type="ECO:0000256" key="6">
    <source>
        <dbReference type="ARBA" id="ARBA00023136"/>
    </source>
</evidence>
<dbReference type="AlphaFoldDB" id="A0A1G8T2T3"/>
<feature type="transmembrane region" description="Helical" evidence="7">
    <location>
        <begin position="26"/>
        <end position="49"/>
    </location>
</feature>
<feature type="domain" description="ABC transmembrane type-1" evidence="8">
    <location>
        <begin position="91"/>
        <end position="280"/>
    </location>
</feature>
<evidence type="ECO:0000256" key="4">
    <source>
        <dbReference type="ARBA" id="ARBA00022692"/>
    </source>
</evidence>
<dbReference type="Proteomes" id="UP000199225">
    <property type="component" value="Unassembled WGS sequence"/>
</dbReference>
<evidence type="ECO:0000256" key="2">
    <source>
        <dbReference type="ARBA" id="ARBA00022448"/>
    </source>
</evidence>
<feature type="transmembrane region" description="Helical" evidence="7">
    <location>
        <begin position="90"/>
        <end position="116"/>
    </location>
</feature>
<evidence type="ECO:0000256" key="7">
    <source>
        <dbReference type="RuleBase" id="RU363032"/>
    </source>
</evidence>
<evidence type="ECO:0000256" key="3">
    <source>
        <dbReference type="ARBA" id="ARBA00022475"/>
    </source>
</evidence>